<organism evidence="4 5">
    <name type="scientific">Halalkalibacter oceani</name>
    <dbReference type="NCBI Taxonomy" id="1653776"/>
    <lineage>
        <taxon>Bacteria</taxon>
        <taxon>Bacillati</taxon>
        <taxon>Bacillota</taxon>
        <taxon>Bacilli</taxon>
        <taxon>Bacillales</taxon>
        <taxon>Bacillaceae</taxon>
        <taxon>Halalkalibacter</taxon>
    </lineage>
</organism>
<comment type="similarity">
    <text evidence="1">Belongs to the nitroreductase family.</text>
</comment>
<feature type="domain" description="Nitroreductase" evidence="3">
    <location>
        <begin position="16"/>
        <end position="191"/>
    </location>
</feature>
<dbReference type="EMBL" id="JAMBOL010000004">
    <property type="protein sequence ID" value="MCM3713981.1"/>
    <property type="molecule type" value="Genomic_DNA"/>
</dbReference>
<evidence type="ECO:0000256" key="2">
    <source>
        <dbReference type="ARBA" id="ARBA00023002"/>
    </source>
</evidence>
<keyword evidence="5" id="KW-1185">Reference proteome</keyword>
<evidence type="ECO:0000256" key="1">
    <source>
        <dbReference type="ARBA" id="ARBA00007118"/>
    </source>
</evidence>
<dbReference type="RefSeq" id="WP_251222807.1">
    <property type="nucleotide sequence ID" value="NZ_JAMBOL010000004.1"/>
</dbReference>
<evidence type="ECO:0000313" key="4">
    <source>
        <dbReference type="EMBL" id="MCM3713981.1"/>
    </source>
</evidence>
<comment type="caution">
    <text evidence="4">The sequence shown here is derived from an EMBL/GenBank/DDBJ whole genome shotgun (WGS) entry which is preliminary data.</text>
</comment>
<sequence>MQRTAQQGELGVFQTIEERHSVRKFDPEARIEREELEELLTVATKAPSSWNIQPWRFIVVDDPKRKEELLPIAYNQKQVVESAAVIILLGDLEANKEAEAIYQTAVDNGFMPKEVKETLVGQINKAYEGNSPFPRDEAFLSTSLAAMQLMLAAKARGYDTCPMGGFSREALIETFDIPSRYAPVMLLAIGKAAQPAHRSARRPLEDVISYNSLT</sequence>
<reference evidence="4" key="1">
    <citation type="submission" date="2022-05" db="EMBL/GenBank/DDBJ databases">
        <title>Comparative Genomics of Spacecraft Associated Microbes.</title>
        <authorList>
            <person name="Tran M.T."/>
            <person name="Wright A."/>
            <person name="Seuylemezian A."/>
            <person name="Eisen J."/>
            <person name="Coil D."/>
        </authorList>
    </citation>
    <scope>NUCLEOTIDE SEQUENCE</scope>
    <source>
        <strain evidence="4">214.1.1</strain>
    </source>
</reference>
<keyword evidence="2" id="KW-0560">Oxidoreductase</keyword>
<dbReference type="InterPro" id="IPR029479">
    <property type="entry name" value="Nitroreductase"/>
</dbReference>
<dbReference type="Gene3D" id="3.40.109.10">
    <property type="entry name" value="NADH Oxidase"/>
    <property type="match status" value="1"/>
</dbReference>
<dbReference type="Proteomes" id="UP001139179">
    <property type="component" value="Unassembled WGS sequence"/>
</dbReference>
<dbReference type="SUPFAM" id="SSF55469">
    <property type="entry name" value="FMN-dependent nitroreductase-like"/>
    <property type="match status" value="1"/>
</dbReference>
<evidence type="ECO:0000259" key="3">
    <source>
        <dbReference type="Pfam" id="PF00881"/>
    </source>
</evidence>
<evidence type="ECO:0000313" key="5">
    <source>
        <dbReference type="Proteomes" id="UP001139179"/>
    </source>
</evidence>
<gene>
    <name evidence="4" type="ORF">M3202_07770</name>
</gene>
<proteinExistence type="inferred from homology"/>
<protein>
    <submittedName>
        <fullName evidence="4">Nitroreductase family protein</fullName>
    </submittedName>
</protein>
<dbReference type="Pfam" id="PF00881">
    <property type="entry name" value="Nitroreductase"/>
    <property type="match status" value="1"/>
</dbReference>
<dbReference type="AlphaFoldDB" id="A0A9X2DN70"/>
<dbReference type="CDD" id="cd02137">
    <property type="entry name" value="MhqN-like"/>
    <property type="match status" value="1"/>
</dbReference>
<dbReference type="InterPro" id="IPR000415">
    <property type="entry name" value="Nitroreductase-like"/>
</dbReference>
<accession>A0A9X2DN70</accession>
<dbReference type="GO" id="GO:0016491">
    <property type="term" value="F:oxidoreductase activity"/>
    <property type="evidence" value="ECO:0007669"/>
    <property type="project" value="UniProtKB-KW"/>
</dbReference>
<dbReference type="PANTHER" id="PTHR43673:SF3">
    <property type="entry name" value="NAD(P)H NITROREDUCTASE YODC-RELATED"/>
    <property type="match status" value="1"/>
</dbReference>
<dbReference type="PANTHER" id="PTHR43673">
    <property type="entry name" value="NAD(P)H NITROREDUCTASE YDGI-RELATED"/>
    <property type="match status" value="1"/>
</dbReference>
<name>A0A9X2DN70_9BACI</name>